<feature type="transmembrane region" description="Helical" evidence="1">
    <location>
        <begin position="94"/>
        <end position="112"/>
    </location>
</feature>
<keyword evidence="1" id="KW-0812">Transmembrane</keyword>
<keyword evidence="1" id="KW-1133">Transmembrane helix</keyword>
<reference evidence="2 3" key="2">
    <citation type="submission" date="2018-06" db="EMBL/GenBank/DDBJ databases">
        <title>Metagenomic assembly of (sub)arctic Cyanobacteria and their associated microbiome from non-axenic cultures.</title>
        <authorList>
            <person name="Baurain D."/>
        </authorList>
    </citation>
    <scope>NUCLEOTIDE SEQUENCE [LARGE SCALE GENOMIC DNA]</scope>
    <source>
        <strain evidence="2">ULC129bin1</strain>
    </source>
</reference>
<evidence type="ECO:0000256" key="1">
    <source>
        <dbReference type="SAM" id="Phobius"/>
    </source>
</evidence>
<dbReference type="InterPro" id="IPR018719">
    <property type="entry name" value="DUF2243_membrane"/>
</dbReference>
<sequence length="170" mass="18477">MSDPSVVRSNRKPLIVAGIVLGLGQAGFFDGIVIHQLLQWHHMFTNVKTDRTVAGLELNTLGDGLFHLFDYVLTLTGIGLLWRASQREDVSQSTSVFVGSLLMGAGLFDFFEGLIDHQLLGIHHVKPGPNEFAWDMGFLALGLGLFVSGWAIAQMSTPTTLATEAQSKPN</sequence>
<proteinExistence type="predicted"/>
<dbReference type="Pfam" id="PF10002">
    <property type="entry name" value="DUF2243"/>
    <property type="match status" value="1"/>
</dbReference>
<feature type="transmembrane region" description="Helical" evidence="1">
    <location>
        <begin position="132"/>
        <end position="153"/>
    </location>
</feature>
<evidence type="ECO:0000313" key="3">
    <source>
        <dbReference type="Proteomes" id="UP000249354"/>
    </source>
</evidence>
<comment type="caution">
    <text evidence="2">The sequence shown here is derived from an EMBL/GenBank/DDBJ whole genome shotgun (WGS) entry which is preliminary data.</text>
</comment>
<reference evidence="3" key="1">
    <citation type="submission" date="2018-04" db="EMBL/GenBank/DDBJ databases">
        <authorList>
            <person name="Cornet L."/>
        </authorList>
    </citation>
    <scope>NUCLEOTIDE SEQUENCE [LARGE SCALE GENOMIC DNA]</scope>
</reference>
<dbReference type="AlphaFoldDB" id="A0A2W4UPV4"/>
<accession>A0A2W4UPV4</accession>
<dbReference type="EMBL" id="QBMC01000005">
    <property type="protein sequence ID" value="PZO22933.1"/>
    <property type="molecule type" value="Genomic_DNA"/>
</dbReference>
<dbReference type="Proteomes" id="UP000249354">
    <property type="component" value="Unassembled WGS sequence"/>
</dbReference>
<organism evidence="2 3">
    <name type="scientific">Leptolyngbya foveolarum</name>
    <dbReference type="NCBI Taxonomy" id="47253"/>
    <lineage>
        <taxon>Bacteria</taxon>
        <taxon>Bacillati</taxon>
        <taxon>Cyanobacteriota</taxon>
        <taxon>Cyanophyceae</taxon>
        <taxon>Leptolyngbyales</taxon>
        <taxon>Leptolyngbyaceae</taxon>
        <taxon>Leptolyngbya group</taxon>
        <taxon>Leptolyngbya</taxon>
    </lineage>
</organism>
<name>A0A2W4UPV4_9CYAN</name>
<feature type="transmembrane region" description="Helical" evidence="1">
    <location>
        <begin position="14"/>
        <end position="38"/>
    </location>
</feature>
<gene>
    <name evidence="2" type="ORF">DCF25_01405</name>
</gene>
<evidence type="ECO:0000313" key="2">
    <source>
        <dbReference type="EMBL" id="PZO22933.1"/>
    </source>
</evidence>
<protein>
    <submittedName>
        <fullName evidence="2">DUF2243 domain-containing protein</fullName>
    </submittedName>
</protein>
<feature type="transmembrane region" description="Helical" evidence="1">
    <location>
        <begin position="64"/>
        <end position="82"/>
    </location>
</feature>
<keyword evidence="1" id="KW-0472">Membrane</keyword>